<proteinExistence type="predicted"/>
<organism evidence="1 2">
    <name type="scientific">candidate division WWE3 bacterium CG_4_9_14_3_um_filter_34_6</name>
    <dbReference type="NCBI Taxonomy" id="1975079"/>
    <lineage>
        <taxon>Bacteria</taxon>
        <taxon>Katanobacteria</taxon>
    </lineage>
</organism>
<sequence length="310" mass="36167">MKIELSLSKLLHNNNFLELEDSDFYQTVALLHQALYEMGVEMSVDKVINAYVSSIHFSKNILLTDYLTAYYCITEISKSNLSNKLDINRTDFRNGGQSIKYHANSYEIVFYDKIKDLQQAKISGKRAEENENEIQLNVLDPLSNQKPLEVLRMEVRLNTRQKIRSVLKEICVKVEPTFNNLFSQNLSKKILLHYLNEVEAGYPPILRYQNNSPAKAFDELLIANPHLNPNQALKLLGLQRILNEIGTRGFRESIERFGTYYWYSLNKEMKQLKKIESKDIFSVLRDALNKFEPIKLLAKKEEMINNDKYE</sequence>
<reference evidence="2" key="1">
    <citation type="submission" date="2017-09" db="EMBL/GenBank/DDBJ databases">
        <title>Depth-based differentiation of microbial function through sediment-hosted aquifers and enrichment of novel symbionts in the deep terrestrial subsurface.</title>
        <authorList>
            <person name="Probst A.J."/>
            <person name="Ladd B."/>
            <person name="Jarett J.K."/>
            <person name="Geller-Mcgrath D.E."/>
            <person name="Sieber C.M.K."/>
            <person name="Emerson J.B."/>
            <person name="Anantharaman K."/>
            <person name="Thomas B.C."/>
            <person name="Malmstrom R."/>
            <person name="Stieglmeier M."/>
            <person name="Klingl A."/>
            <person name="Woyke T."/>
            <person name="Ryan C.M."/>
            <person name="Banfield J.F."/>
        </authorList>
    </citation>
    <scope>NUCLEOTIDE SEQUENCE [LARGE SCALE GENOMIC DNA]</scope>
</reference>
<dbReference type="EMBL" id="PFWY01000033">
    <property type="protein sequence ID" value="PJA41216.1"/>
    <property type="molecule type" value="Genomic_DNA"/>
</dbReference>
<name>A0A2M7X4W4_UNCKA</name>
<dbReference type="AlphaFoldDB" id="A0A2M7X4W4"/>
<accession>A0A2M7X4W4</accession>
<protein>
    <submittedName>
        <fullName evidence="1">Uncharacterized protein</fullName>
    </submittedName>
</protein>
<dbReference type="Proteomes" id="UP000230683">
    <property type="component" value="Unassembled WGS sequence"/>
</dbReference>
<comment type="caution">
    <text evidence="1">The sequence shown here is derived from an EMBL/GenBank/DDBJ whole genome shotgun (WGS) entry which is preliminary data.</text>
</comment>
<gene>
    <name evidence="1" type="ORF">CO178_00695</name>
</gene>
<evidence type="ECO:0000313" key="1">
    <source>
        <dbReference type="EMBL" id="PJA41216.1"/>
    </source>
</evidence>
<evidence type="ECO:0000313" key="2">
    <source>
        <dbReference type="Proteomes" id="UP000230683"/>
    </source>
</evidence>